<comment type="caution">
    <text evidence="4">The sequence shown here is derived from an EMBL/GenBank/DDBJ whole genome shotgun (WGS) entry which is preliminary data.</text>
</comment>
<dbReference type="GO" id="GO:0003700">
    <property type="term" value="F:DNA-binding transcription factor activity"/>
    <property type="evidence" value="ECO:0007669"/>
    <property type="project" value="TreeGrafter"/>
</dbReference>
<dbReference type="PANTHER" id="PTHR47655:SF2">
    <property type="entry name" value="QUINIC ACID UTILIZATION ACTIVATOR"/>
    <property type="match status" value="1"/>
</dbReference>
<dbReference type="InterPro" id="IPR052783">
    <property type="entry name" value="Metabolic/Drug-Res_Regulator"/>
</dbReference>
<dbReference type="PANTHER" id="PTHR47655">
    <property type="entry name" value="QUINIC ACID UTILIZATION ACTIVATOR"/>
    <property type="match status" value="1"/>
</dbReference>
<dbReference type="Pfam" id="PF04082">
    <property type="entry name" value="Fungal_trans"/>
    <property type="match status" value="1"/>
</dbReference>
<dbReference type="GO" id="GO:0008270">
    <property type="term" value="F:zinc ion binding"/>
    <property type="evidence" value="ECO:0007669"/>
    <property type="project" value="InterPro"/>
</dbReference>
<sequence length="471" mass="51720">MDENGPLISESVLPASSTSDDIVDAPTSYRSPSLSTPVEQDPPQHDVGYADLMDVSTSLIDMQPTKVDTITTNHRLPHNASALLELYFAFTHSWLPMTEKHSILRVMYSYPPSGLSREQSNSAEHAELWSIMALAATQLGDNDASSGDLGQIRQHADSLLPAGNAPYEVPHIRALLLRALDDFQRDQILSAWLRVGSVLLANIGQTARRCCHVQLAAFVIETALACRLRTVGHFTTDYIRRVGFVDEDGMDEWEPWSDPLNISSGHPVAKAPTKAFSTLNELVRFHLRMVDTKYAGDGLDCATISGLNDPVVSALLRNASTQQRRILPFDLTMAFCKNMEGKTLNWTSDARPDLNPTWTLPDANPADPQDVTSQSASERGHAFMTIPNDSSQTGLDLAQTGLGMLWPTFQSPVQLSNTLSGAKNASSDIFDELSTLERQESSHNPHFMHNLGFPDLDLAEFFGAGYLPTET</sequence>
<evidence type="ECO:0000313" key="5">
    <source>
        <dbReference type="Proteomes" id="UP001271007"/>
    </source>
</evidence>
<dbReference type="CDD" id="cd12148">
    <property type="entry name" value="fungal_TF_MHR"/>
    <property type="match status" value="1"/>
</dbReference>
<evidence type="ECO:0000256" key="1">
    <source>
        <dbReference type="ARBA" id="ARBA00023242"/>
    </source>
</evidence>
<dbReference type="Proteomes" id="UP001271007">
    <property type="component" value="Unassembled WGS sequence"/>
</dbReference>
<evidence type="ECO:0000259" key="3">
    <source>
        <dbReference type="Pfam" id="PF04082"/>
    </source>
</evidence>
<dbReference type="InterPro" id="IPR007219">
    <property type="entry name" value="XnlR_reg_dom"/>
</dbReference>
<proteinExistence type="predicted"/>
<dbReference type="GO" id="GO:0045944">
    <property type="term" value="P:positive regulation of transcription by RNA polymerase II"/>
    <property type="evidence" value="ECO:0007669"/>
    <property type="project" value="TreeGrafter"/>
</dbReference>
<feature type="compositionally biased region" description="Polar residues" evidence="2">
    <location>
        <begin position="28"/>
        <end position="38"/>
    </location>
</feature>
<protein>
    <recommendedName>
        <fullName evidence="3">Xylanolytic transcriptional activator regulatory domain-containing protein</fullName>
    </recommendedName>
</protein>
<dbReference type="GO" id="GO:0003677">
    <property type="term" value="F:DNA binding"/>
    <property type="evidence" value="ECO:0007669"/>
    <property type="project" value="InterPro"/>
</dbReference>
<dbReference type="GO" id="GO:0006351">
    <property type="term" value="P:DNA-templated transcription"/>
    <property type="evidence" value="ECO:0007669"/>
    <property type="project" value="InterPro"/>
</dbReference>
<reference evidence="4" key="1">
    <citation type="submission" date="2023-04" db="EMBL/GenBank/DDBJ databases">
        <title>Black Yeasts Isolated from many extreme environments.</title>
        <authorList>
            <person name="Coleine C."/>
            <person name="Stajich J.E."/>
            <person name="Selbmann L."/>
        </authorList>
    </citation>
    <scope>NUCLEOTIDE SEQUENCE</scope>
    <source>
        <strain evidence="4">CCFEE 5312</strain>
    </source>
</reference>
<dbReference type="AlphaFoldDB" id="A0AAJ0DAM2"/>
<feature type="domain" description="Xylanolytic transcriptional activator regulatory" evidence="3">
    <location>
        <begin position="84"/>
        <end position="191"/>
    </location>
</feature>
<evidence type="ECO:0000256" key="2">
    <source>
        <dbReference type="SAM" id="MobiDB-lite"/>
    </source>
</evidence>
<feature type="region of interest" description="Disordered" evidence="2">
    <location>
        <begin position="1"/>
        <end position="44"/>
    </location>
</feature>
<keyword evidence="5" id="KW-1185">Reference proteome</keyword>
<accession>A0AAJ0DAM2</accession>
<keyword evidence="1" id="KW-0539">Nucleus</keyword>
<dbReference type="EMBL" id="JAWDJX010000034">
    <property type="protein sequence ID" value="KAK3050186.1"/>
    <property type="molecule type" value="Genomic_DNA"/>
</dbReference>
<gene>
    <name evidence="4" type="ORF">LTR09_008575</name>
</gene>
<feature type="region of interest" description="Disordered" evidence="2">
    <location>
        <begin position="355"/>
        <end position="378"/>
    </location>
</feature>
<name>A0AAJ0DAM2_9PEZI</name>
<evidence type="ECO:0000313" key="4">
    <source>
        <dbReference type="EMBL" id="KAK3050186.1"/>
    </source>
</evidence>
<organism evidence="4 5">
    <name type="scientific">Extremus antarcticus</name>
    <dbReference type="NCBI Taxonomy" id="702011"/>
    <lineage>
        <taxon>Eukaryota</taxon>
        <taxon>Fungi</taxon>
        <taxon>Dikarya</taxon>
        <taxon>Ascomycota</taxon>
        <taxon>Pezizomycotina</taxon>
        <taxon>Dothideomycetes</taxon>
        <taxon>Dothideomycetidae</taxon>
        <taxon>Mycosphaerellales</taxon>
        <taxon>Extremaceae</taxon>
        <taxon>Extremus</taxon>
    </lineage>
</organism>